<accession>A0A8S0VRA8</accession>
<reference evidence="1 2" key="1">
    <citation type="submission" date="2020-01" db="EMBL/GenBank/DDBJ databases">
        <authorList>
            <person name="Gupta K D."/>
        </authorList>
    </citation>
    <scope>NUCLEOTIDE SEQUENCE [LARGE SCALE GENOMIC DNA]</scope>
</reference>
<sequence>MKSNAKSLVMDFLKAPDLVKCVRKLRVNAQEGTKAFWDVVKDEEGNEVVLYPELNKKLDLVRLRIKDIRCICLNPMAWFTNVNILCLYFPEVFRPEPLYEDENEDSSTYQLAYQICHALRYGLFNRTLQALEIQYLPTCDMILRVLSSPSSNLSSLTITECLPKPCLTDNFWDSYSLIYPNLQHLHLSKVGIKIKGGSSDDDALQTDLEMFLLRHSESIKTIRLDECLIAVPKDAPPGFPRTWADVWRNVEENIPHLQRFEFEPAPGNPSDVSSDSGNYIGISYGLLQWSPRAYFSILSDERSRAVENLPSERDDRAAWERLQKTLEGRKKGSHWD</sequence>
<proteinExistence type="predicted"/>
<dbReference type="Proteomes" id="UP000467700">
    <property type="component" value="Unassembled WGS sequence"/>
</dbReference>
<comment type="caution">
    <text evidence="1">The sequence shown here is derived from an EMBL/GenBank/DDBJ whole genome shotgun (WGS) entry which is preliminary data.</text>
</comment>
<evidence type="ECO:0000313" key="2">
    <source>
        <dbReference type="Proteomes" id="UP000467700"/>
    </source>
</evidence>
<protein>
    <submittedName>
        <fullName evidence="1">Uncharacterized protein</fullName>
    </submittedName>
</protein>
<keyword evidence="2" id="KW-1185">Reference proteome</keyword>
<dbReference type="OrthoDB" id="10341569at2759"/>
<name>A0A8S0VRA8_CYCAE</name>
<dbReference type="SUPFAM" id="SSF52047">
    <property type="entry name" value="RNI-like"/>
    <property type="match status" value="1"/>
</dbReference>
<organism evidence="1 2">
    <name type="scientific">Cyclocybe aegerita</name>
    <name type="common">Black poplar mushroom</name>
    <name type="synonym">Agrocybe aegerita</name>
    <dbReference type="NCBI Taxonomy" id="1973307"/>
    <lineage>
        <taxon>Eukaryota</taxon>
        <taxon>Fungi</taxon>
        <taxon>Dikarya</taxon>
        <taxon>Basidiomycota</taxon>
        <taxon>Agaricomycotina</taxon>
        <taxon>Agaricomycetes</taxon>
        <taxon>Agaricomycetidae</taxon>
        <taxon>Agaricales</taxon>
        <taxon>Agaricineae</taxon>
        <taxon>Bolbitiaceae</taxon>
        <taxon>Cyclocybe</taxon>
    </lineage>
</organism>
<dbReference type="AlphaFoldDB" id="A0A8S0VRA8"/>
<dbReference type="EMBL" id="CACVBS010000037">
    <property type="protein sequence ID" value="CAA7262825.1"/>
    <property type="molecule type" value="Genomic_DNA"/>
</dbReference>
<gene>
    <name evidence="1" type="ORF">AAE3_LOCUS5022</name>
</gene>
<evidence type="ECO:0000313" key="1">
    <source>
        <dbReference type="EMBL" id="CAA7262825.1"/>
    </source>
</evidence>